<dbReference type="AlphaFoldDB" id="A0A2S5TG02"/>
<accession>A0A2S5TG02</accession>
<evidence type="ECO:0000313" key="2">
    <source>
        <dbReference type="EMBL" id="PPE73768.1"/>
    </source>
</evidence>
<organism evidence="2 3">
    <name type="scientific">Solimonas fluminis</name>
    <dbReference type="NCBI Taxonomy" id="2086571"/>
    <lineage>
        <taxon>Bacteria</taxon>
        <taxon>Pseudomonadati</taxon>
        <taxon>Pseudomonadota</taxon>
        <taxon>Gammaproteobacteria</taxon>
        <taxon>Nevskiales</taxon>
        <taxon>Nevskiaceae</taxon>
        <taxon>Solimonas</taxon>
    </lineage>
</organism>
<dbReference type="InterPro" id="IPR000639">
    <property type="entry name" value="Epox_hydrolase-like"/>
</dbReference>
<dbReference type="EMBL" id="PSNW01000005">
    <property type="protein sequence ID" value="PPE73768.1"/>
    <property type="molecule type" value="Genomic_DNA"/>
</dbReference>
<dbReference type="OrthoDB" id="2086224at2"/>
<dbReference type="Gene3D" id="3.40.50.1820">
    <property type="entry name" value="alpha/beta hydrolase"/>
    <property type="match status" value="1"/>
</dbReference>
<dbReference type="InterPro" id="IPR029058">
    <property type="entry name" value="AB_hydrolase_fold"/>
</dbReference>
<gene>
    <name evidence="2" type="ORF">C3942_10165</name>
</gene>
<sequence length="312" mass="34729">MRFLIGLVIALALCAGGLFALDRYFPEQATRWGIALERSQSKLEERILKIPGFEIAYLEGGSGEPLVLVHGIGADKDNFTRAARWLTPHYRVIAIDLPGFGQSSKPEQADYGIPAQVERLDEIMQALKLPRAHFGGSSMGGWIIASYAAKYPDKAASLWLLGAAGTDGGKRTEVRLAYDRGEYLLFSQKPEDFEKVLDFVMVQRPFIPGSVRHVLAEQAVANYTLHTRIFRNLIEHWSEYAVNDKVKDLPVPALIVFGDGDRAVDPGDGLIWKQLLPNSQLEIMKGIGHLPMMEAPQVVAERYVKFREGLPK</sequence>
<reference evidence="2 3" key="1">
    <citation type="submission" date="2018-02" db="EMBL/GenBank/DDBJ databases">
        <title>Genome sequencing of Solimonas sp. HR-BB.</title>
        <authorList>
            <person name="Lee Y."/>
            <person name="Jeon C.O."/>
        </authorList>
    </citation>
    <scope>NUCLEOTIDE SEQUENCE [LARGE SCALE GENOMIC DNA]</scope>
    <source>
        <strain evidence="2 3">HR-BB</strain>
    </source>
</reference>
<name>A0A2S5TG02_9GAMM</name>
<evidence type="ECO:0000259" key="1">
    <source>
        <dbReference type="Pfam" id="PF00561"/>
    </source>
</evidence>
<feature type="domain" description="AB hydrolase-1" evidence="1">
    <location>
        <begin position="65"/>
        <end position="296"/>
    </location>
</feature>
<dbReference type="GO" id="GO:0016020">
    <property type="term" value="C:membrane"/>
    <property type="evidence" value="ECO:0007669"/>
    <property type="project" value="TreeGrafter"/>
</dbReference>
<dbReference type="SUPFAM" id="SSF53474">
    <property type="entry name" value="alpha/beta-Hydrolases"/>
    <property type="match status" value="1"/>
</dbReference>
<keyword evidence="2" id="KW-0378">Hydrolase</keyword>
<dbReference type="Pfam" id="PF00561">
    <property type="entry name" value="Abhydrolase_1"/>
    <property type="match status" value="1"/>
</dbReference>
<dbReference type="InterPro" id="IPR050266">
    <property type="entry name" value="AB_hydrolase_sf"/>
</dbReference>
<protein>
    <submittedName>
        <fullName evidence="2">Alpha/beta hydrolase</fullName>
    </submittedName>
</protein>
<dbReference type="InterPro" id="IPR000073">
    <property type="entry name" value="AB_hydrolase_1"/>
</dbReference>
<dbReference type="GO" id="GO:0047372">
    <property type="term" value="F:monoacylglycerol lipase activity"/>
    <property type="evidence" value="ECO:0007669"/>
    <property type="project" value="TreeGrafter"/>
</dbReference>
<dbReference type="RefSeq" id="WP_104230283.1">
    <property type="nucleotide sequence ID" value="NZ_PSNW01000005.1"/>
</dbReference>
<dbReference type="Proteomes" id="UP000238220">
    <property type="component" value="Unassembled WGS sequence"/>
</dbReference>
<dbReference type="PRINTS" id="PR00412">
    <property type="entry name" value="EPOXHYDRLASE"/>
</dbReference>
<evidence type="ECO:0000313" key="3">
    <source>
        <dbReference type="Proteomes" id="UP000238220"/>
    </source>
</evidence>
<dbReference type="PANTHER" id="PTHR43798:SF5">
    <property type="entry name" value="MONOACYLGLYCEROL LIPASE ABHD6"/>
    <property type="match status" value="1"/>
</dbReference>
<dbReference type="GO" id="GO:0046464">
    <property type="term" value="P:acylglycerol catabolic process"/>
    <property type="evidence" value="ECO:0007669"/>
    <property type="project" value="TreeGrafter"/>
</dbReference>
<dbReference type="PRINTS" id="PR00111">
    <property type="entry name" value="ABHYDROLASE"/>
</dbReference>
<comment type="caution">
    <text evidence="2">The sequence shown here is derived from an EMBL/GenBank/DDBJ whole genome shotgun (WGS) entry which is preliminary data.</text>
</comment>
<dbReference type="PANTHER" id="PTHR43798">
    <property type="entry name" value="MONOACYLGLYCEROL LIPASE"/>
    <property type="match status" value="1"/>
</dbReference>
<proteinExistence type="predicted"/>
<keyword evidence="3" id="KW-1185">Reference proteome</keyword>